<sequence>MVSKVFSVPELFSAAAQAMPSLDPSDLSRYPEPQDLDSDLSCSELNAVHSSLWLAGSLSNISPLHHQRVLLRTIIPTDVGRLHLVWHDHTIYIKPMPLCLLDHTYIQNVVCKDRNLHGLVVGFLHSYTALVRSRLNLRIAQELGLLPAEVTWRKWYEYRTSILQHIEAVRHFAKKSQYQINPRYQYGELRLRRLNLIWLLHGKGLTYFNVHRTYESYFSQYFSLFIAAFAIVATVLTAMQVIVGISGASQKLVNVSYWFAIAALFLIAACLLYVTIIFVALFVWNFTAAFVKSRLRRIECEV</sequence>
<reference evidence="1" key="1">
    <citation type="submission" date="2024-02" db="EMBL/GenBank/DDBJ databases">
        <title>Metagenome Assembled Genome of Zalaria obscura JY119.</title>
        <authorList>
            <person name="Vighnesh L."/>
            <person name="Jagadeeshwari U."/>
            <person name="Venkata Ramana C."/>
            <person name="Sasikala C."/>
        </authorList>
    </citation>
    <scope>NUCLEOTIDE SEQUENCE</scope>
    <source>
        <strain evidence="1">JY119</strain>
    </source>
</reference>
<keyword evidence="2" id="KW-1185">Reference proteome</keyword>
<comment type="caution">
    <text evidence="1">The sequence shown here is derived from an EMBL/GenBank/DDBJ whole genome shotgun (WGS) entry which is preliminary data.</text>
</comment>
<gene>
    <name evidence="1" type="ORF">M8818_004825</name>
</gene>
<evidence type="ECO:0000313" key="2">
    <source>
        <dbReference type="Proteomes" id="UP001320706"/>
    </source>
</evidence>
<proteinExistence type="predicted"/>
<protein>
    <submittedName>
        <fullName evidence="1">Uncharacterized protein</fullName>
    </submittedName>
</protein>
<name>A0ACC3SAP0_9PEZI</name>
<accession>A0ACC3SAP0</accession>
<dbReference type="Proteomes" id="UP001320706">
    <property type="component" value="Unassembled WGS sequence"/>
</dbReference>
<evidence type="ECO:0000313" key="1">
    <source>
        <dbReference type="EMBL" id="KAK8205648.1"/>
    </source>
</evidence>
<dbReference type="EMBL" id="JAMKPW020000023">
    <property type="protein sequence ID" value="KAK8205648.1"/>
    <property type="molecule type" value="Genomic_DNA"/>
</dbReference>
<organism evidence="1 2">
    <name type="scientific">Zalaria obscura</name>
    <dbReference type="NCBI Taxonomy" id="2024903"/>
    <lineage>
        <taxon>Eukaryota</taxon>
        <taxon>Fungi</taxon>
        <taxon>Dikarya</taxon>
        <taxon>Ascomycota</taxon>
        <taxon>Pezizomycotina</taxon>
        <taxon>Dothideomycetes</taxon>
        <taxon>Dothideomycetidae</taxon>
        <taxon>Dothideales</taxon>
        <taxon>Zalariaceae</taxon>
        <taxon>Zalaria</taxon>
    </lineage>
</organism>